<keyword evidence="7 10" id="KW-1133">Transmembrane helix</keyword>
<evidence type="ECO:0000259" key="11">
    <source>
        <dbReference type="Pfam" id="PF01578"/>
    </source>
</evidence>
<keyword evidence="5 10" id="KW-0812">Transmembrane</keyword>
<dbReference type="Proteomes" id="UP000191418">
    <property type="component" value="Unassembled WGS sequence"/>
</dbReference>
<feature type="transmembrane region" description="Helical" evidence="10">
    <location>
        <begin position="254"/>
        <end position="270"/>
    </location>
</feature>
<feature type="transmembrane region" description="Helical" evidence="10">
    <location>
        <begin position="495"/>
        <end position="518"/>
    </location>
</feature>
<dbReference type="GO" id="GO:0017004">
    <property type="term" value="P:cytochrome complex assembly"/>
    <property type="evidence" value="ECO:0007669"/>
    <property type="project" value="UniProtKB-KW"/>
</dbReference>
<dbReference type="GO" id="GO:0020037">
    <property type="term" value="F:heme binding"/>
    <property type="evidence" value="ECO:0007669"/>
    <property type="project" value="InterPro"/>
</dbReference>
<comment type="function">
    <text evidence="9">Required for the biogenesis of c-type cytochromes. Possible subunit of a heme lyase.</text>
</comment>
<feature type="transmembrane region" description="Helical" evidence="10">
    <location>
        <begin position="12"/>
        <end position="34"/>
    </location>
</feature>
<evidence type="ECO:0000256" key="7">
    <source>
        <dbReference type="ARBA" id="ARBA00022989"/>
    </source>
</evidence>
<evidence type="ECO:0000313" key="14">
    <source>
        <dbReference type="Proteomes" id="UP000191418"/>
    </source>
</evidence>
<sequence>MTELMLPELGHYALILALVMALVQAVVPLLGAQLKMTGWMSYGTPMVWGQFFFVSVSLFMLGYAFVTDDFSVAYVASNSNTQLPTPYKISAVWGGHEGSLLLWVWILAAWSFAVTLFSRSLPEDMLARVVAVLGMVSVGFLSFVLHTSNPFNRILPQIPREGSDLNPLLQDFGLIVHPPMLYMGYVGFSVAFAFAIAALISGRLDTAWARWSRPWTSVAWAFLTLGIALGSWWAYYELGWGGWWFWDPVENASLMPWLVGTALMHSLAVTEKRGVFKNWTVLLAIFAFSLSLLGTFLVRSGVLTSVHAFATDPERGYYILALLAITIGGSFVLYALRAPDIKAKVRFTWMSREAFLLVNNIMLVIVMATVLLGTIYPLILDALGLGKISVGPPYFNALFVPLMSILAVFMGLGPASRWKNTERSTLIKRVWLSAAISVVAGAALPFIMGGKWNGYVFLGMMLALWIFLTQMRDIADKLKHKGWNVKGLMSLGRSYWGMVLGHVGAVITVVGMTLVANYTQELDARMLPGSKVTMGEFQFELTDIRHVDGPNWTAEQSEIRIWEGDKLVSVLYPQKRRYTARNQVMTEASIDWGLFRDLYVAMGEPLEGGAWAVRVQHKPFVRWLWIGGVVMTLGGLLAAFDKRYRQKAMRQAGVTVQATESENKDTGAVTGASA</sequence>
<dbReference type="Pfam" id="PF01578">
    <property type="entry name" value="Cytochrom_C_asm"/>
    <property type="match status" value="1"/>
</dbReference>
<dbReference type="PANTHER" id="PTHR43653">
    <property type="entry name" value="CYTOCHROME C ASSEMBLY PROTEIN-RELATED"/>
    <property type="match status" value="1"/>
</dbReference>
<feature type="transmembrane region" description="Helical" evidence="10">
    <location>
        <begin position="454"/>
        <end position="474"/>
    </location>
</feature>
<feature type="transmembrane region" description="Helical" evidence="10">
    <location>
        <begin position="357"/>
        <end position="379"/>
    </location>
</feature>
<dbReference type="PRINTS" id="PR01410">
    <property type="entry name" value="CCBIOGENESIS"/>
</dbReference>
<protein>
    <submittedName>
        <fullName evidence="13">C-type cytochrome biogenesis protein CcmF</fullName>
    </submittedName>
</protein>
<keyword evidence="6" id="KW-0201">Cytochrome c-type biogenesis</keyword>
<gene>
    <name evidence="13" type="ORF">BTE48_02590</name>
</gene>
<feature type="transmembrane region" description="Helical" evidence="10">
    <location>
        <begin position="125"/>
        <end position="145"/>
    </location>
</feature>
<name>A0A1T4L6I2_9GAMM</name>
<keyword evidence="14" id="KW-1185">Reference proteome</keyword>
<feature type="domain" description="Cytochrome c-type biogenesis protein CcmF C-terminal" evidence="12">
    <location>
        <begin position="320"/>
        <end position="642"/>
    </location>
</feature>
<evidence type="ECO:0000259" key="12">
    <source>
        <dbReference type="Pfam" id="PF16327"/>
    </source>
</evidence>
<keyword evidence="8 10" id="KW-0472">Membrane</keyword>
<dbReference type="STRING" id="64969.SAMN02745127_00322"/>
<dbReference type="OrthoDB" id="9761451at2"/>
<feature type="transmembrane region" description="Helical" evidence="10">
    <location>
        <begin position="279"/>
        <end position="297"/>
    </location>
</feature>
<accession>A0A1T4L6I2</accession>
<comment type="similarity">
    <text evidence="2">Belongs to the CcmF/CycK/Ccl1/NrfE/CcsA family.</text>
</comment>
<feature type="transmembrane region" description="Helical" evidence="10">
    <location>
        <begin position="620"/>
        <end position="640"/>
    </location>
</feature>
<evidence type="ECO:0000256" key="4">
    <source>
        <dbReference type="ARBA" id="ARBA00022519"/>
    </source>
</evidence>
<feature type="transmembrane region" description="Helical" evidence="10">
    <location>
        <begin position="46"/>
        <end position="66"/>
    </location>
</feature>
<dbReference type="GO" id="GO:0015232">
    <property type="term" value="F:heme transmembrane transporter activity"/>
    <property type="evidence" value="ECO:0007669"/>
    <property type="project" value="InterPro"/>
</dbReference>
<dbReference type="PANTHER" id="PTHR43653:SF1">
    <property type="entry name" value="CYTOCHROME C-TYPE BIOGENESIS PROTEIN CCMF"/>
    <property type="match status" value="1"/>
</dbReference>
<evidence type="ECO:0000256" key="10">
    <source>
        <dbReference type="SAM" id="Phobius"/>
    </source>
</evidence>
<feature type="transmembrane region" description="Helical" evidence="10">
    <location>
        <begin position="214"/>
        <end position="234"/>
    </location>
</feature>
<keyword evidence="3" id="KW-1003">Cell membrane</keyword>
<dbReference type="Pfam" id="PF16327">
    <property type="entry name" value="CcmF_C"/>
    <property type="match status" value="1"/>
</dbReference>
<keyword evidence="4" id="KW-0997">Cell inner membrane</keyword>
<feature type="domain" description="Cytochrome c assembly protein" evidence="11">
    <location>
        <begin position="93"/>
        <end position="300"/>
    </location>
</feature>
<feature type="transmembrane region" description="Helical" evidence="10">
    <location>
        <begin position="317"/>
        <end position="336"/>
    </location>
</feature>
<evidence type="ECO:0000256" key="9">
    <source>
        <dbReference type="ARBA" id="ARBA00037230"/>
    </source>
</evidence>
<dbReference type="PRINTS" id="PR01411">
    <property type="entry name" value="CCMFBIOGNSIS"/>
</dbReference>
<feature type="transmembrane region" description="Helical" evidence="10">
    <location>
        <begin position="399"/>
        <end position="418"/>
    </location>
</feature>
<comment type="subcellular location">
    <subcellularLocation>
        <location evidence="1">Cell inner membrane</location>
        <topology evidence="1">Multi-pass membrane protein</topology>
    </subcellularLocation>
</comment>
<dbReference type="NCBIfam" id="NF007691">
    <property type="entry name" value="PRK10369.1"/>
    <property type="match status" value="1"/>
</dbReference>
<evidence type="ECO:0000256" key="2">
    <source>
        <dbReference type="ARBA" id="ARBA00009186"/>
    </source>
</evidence>
<dbReference type="AlphaFoldDB" id="A0A1T4L6I2"/>
<feature type="transmembrane region" description="Helical" evidence="10">
    <location>
        <begin position="430"/>
        <end position="448"/>
    </location>
</feature>
<evidence type="ECO:0000256" key="6">
    <source>
        <dbReference type="ARBA" id="ARBA00022748"/>
    </source>
</evidence>
<evidence type="ECO:0000256" key="8">
    <source>
        <dbReference type="ARBA" id="ARBA00023136"/>
    </source>
</evidence>
<evidence type="ECO:0000313" key="13">
    <source>
        <dbReference type="EMBL" id="OPX56782.1"/>
    </source>
</evidence>
<feature type="transmembrane region" description="Helical" evidence="10">
    <location>
        <begin position="100"/>
        <end position="118"/>
    </location>
</feature>
<evidence type="ECO:0000256" key="1">
    <source>
        <dbReference type="ARBA" id="ARBA00004429"/>
    </source>
</evidence>
<dbReference type="NCBIfam" id="TIGR00353">
    <property type="entry name" value="nrfE"/>
    <property type="match status" value="1"/>
</dbReference>
<comment type="caution">
    <text evidence="13">The sequence shown here is derived from an EMBL/GenBank/DDBJ whole genome shotgun (WGS) entry which is preliminary data.</text>
</comment>
<evidence type="ECO:0000256" key="5">
    <source>
        <dbReference type="ARBA" id="ARBA00022692"/>
    </source>
</evidence>
<organism evidence="13 14">
    <name type="scientific">Oceanospirillum multiglobuliferum</name>
    <dbReference type="NCBI Taxonomy" id="64969"/>
    <lineage>
        <taxon>Bacteria</taxon>
        <taxon>Pseudomonadati</taxon>
        <taxon>Pseudomonadota</taxon>
        <taxon>Gammaproteobacteria</taxon>
        <taxon>Oceanospirillales</taxon>
        <taxon>Oceanospirillaceae</taxon>
        <taxon>Oceanospirillum</taxon>
    </lineage>
</organism>
<dbReference type="EMBL" id="MTSM01000002">
    <property type="protein sequence ID" value="OPX56782.1"/>
    <property type="molecule type" value="Genomic_DNA"/>
</dbReference>
<dbReference type="InterPro" id="IPR032523">
    <property type="entry name" value="CcmF_C"/>
</dbReference>
<evidence type="ECO:0000256" key="3">
    <source>
        <dbReference type="ARBA" id="ARBA00022475"/>
    </source>
</evidence>
<proteinExistence type="inferred from homology"/>
<feature type="transmembrane region" description="Helical" evidence="10">
    <location>
        <begin position="182"/>
        <end position="202"/>
    </location>
</feature>
<dbReference type="RefSeq" id="WP_078743949.1">
    <property type="nucleotide sequence ID" value="NZ_FUXG01000002.1"/>
</dbReference>
<dbReference type="InterPro" id="IPR003568">
    <property type="entry name" value="Cyt_c_biogenesis_CcmF"/>
</dbReference>
<dbReference type="InterPro" id="IPR003567">
    <property type="entry name" value="Cyt_c_biogenesis"/>
</dbReference>
<reference evidence="13 14" key="1">
    <citation type="submission" date="2017-01" db="EMBL/GenBank/DDBJ databases">
        <title>Genome Sequencing of a Marine Spirillum, Oceanospirillum multiglobuliferum ATCC 33336, from Japan.</title>
        <authorList>
            <person name="Carney J.G."/>
            <person name="Trachtenberg A.M."/>
            <person name="Rheaume B.A."/>
            <person name="Linnane J.D."/>
            <person name="Pitts N.L."/>
            <person name="Mykles D.L."/>
            <person name="Maclea K.S."/>
        </authorList>
    </citation>
    <scope>NUCLEOTIDE SEQUENCE [LARGE SCALE GENOMIC DNA]</scope>
    <source>
        <strain evidence="13 14">ATCC 33336</strain>
    </source>
</reference>
<dbReference type="InterPro" id="IPR002541">
    <property type="entry name" value="Cyt_c_assembly"/>
</dbReference>
<dbReference type="GO" id="GO:0005886">
    <property type="term" value="C:plasma membrane"/>
    <property type="evidence" value="ECO:0007669"/>
    <property type="project" value="UniProtKB-SubCell"/>
</dbReference>